<evidence type="ECO:0000313" key="1">
    <source>
        <dbReference type="EMBL" id="BBI59477.1"/>
    </source>
</evidence>
<dbReference type="KEGG" id="hsr:HSBAA_07830"/>
<sequence length="49" mass="5630">MACPQMGDAKRVTDMMENAYRYLIDHDRLVFLGQIVGFWVAGAKATKFY</sequence>
<name>A0A455U1I3_9GAMM</name>
<dbReference type="AlphaFoldDB" id="A0A455U1I3"/>
<accession>A0A455U1I3</accession>
<dbReference type="EMBL" id="AP019514">
    <property type="protein sequence ID" value="BBI59477.1"/>
    <property type="molecule type" value="Genomic_DNA"/>
</dbReference>
<dbReference type="Proteomes" id="UP000320231">
    <property type="component" value="Chromosome"/>
</dbReference>
<protein>
    <submittedName>
        <fullName evidence="1">Uncharacterized protein</fullName>
    </submittedName>
</protein>
<organism evidence="1 2">
    <name type="scientific">Vreelandella sulfidaeris</name>
    <dbReference type="NCBI Taxonomy" id="115553"/>
    <lineage>
        <taxon>Bacteria</taxon>
        <taxon>Pseudomonadati</taxon>
        <taxon>Pseudomonadota</taxon>
        <taxon>Gammaproteobacteria</taxon>
        <taxon>Oceanospirillales</taxon>
        <taxon>Halomonadaceae</taxon>
        <taxon>Vreelandella</taxon>
    </lineage>
</organism>
<proteinExistence type="predicted"/>
<gene>
    <name evidence="1" type="ORF">HSBAA_07830</name>
</gene>
<reference evidence="1 2" key="1">
    <citation type="journal article" date="2019" name="Microbiol. Resour. Announc.">
        <title>Complete Genome Sequence of Halomonas sulfidaeris Strain Esulfide1 Isolated from a Metal Sulfide Rock at a Depth of 2,200 Meters, Obtained Using Nanopore Sequencing.</title>
        <authorList>
            <person name="Saito M."/>
            <person name="Nishigata A."/>
            <person name="Galipon J."/>
            <person name="Arakawa K."/>
        </authorList>
    </citation>
    <scope>NUCLEOTIDE SEQUENCE [LARGE SCALE GENOMIC DNA]</scope>
    <source>
        <strain evidence="1 2">ATCC BAA-803</strain>
    </source>
</reference>
<evidence type="ECO:0000313" key="2">
    <source>
        <dbReference type="Proteomes" id="UP000320231"/>
    </source>
</evidence>